<keyword evidence="2" id="KW-1185">Reference proteome</keyword>
<dbReference type="Proteomes" id="UP000734854">
    <property type="component" value="Unassembled WGS sequence"/>
</dbReference>
<protein>
    <submittedName>
        <fullName evidence="1">Uncharacterized protein</fullName>
    </submittedName>
</protein>
<comment type="caution">
    <text evidence="1">The sequence shown here is derived from an EMBL/GenBank/DDBJ whole genome shotgun (WGS) entry which is preliminary data.</text>
</comment>
<accession>A0A8J5GDS8</accession>
<sequence length="402" mass="44146">MDPQIFFRLSIGSLGLRLPVDALKDRPGAVPAYSKCSCDIRLGDLPIRRTRVPLVSSPRGSPDAISKPVVFYLAESDVKTLTVSRHFSVPKPNLQITVYIGKQGSHCGVTGRRLVIGCLGLEIGLEQFEKPTLLHNGWIGLRQKKGGEVSKHGPELHLQVRLDPDPRYVFKFEDETTLSPQIVQQQGAIKQPIFSCKFVKDRRSSMSDEDGDDAEKRERKGWKVKIHDLSGSVVAAAFMATPFVPSTGCDRVDRSNPGAWLILHPNAAGSAESWQPWGRLEAWREIGHPRDTICLRLQILSEGQEASILVSDVAINTDKGGEFNIDMDRHEPIAGGFVMNCKVSGEEKCSEPLVQLAARHVTCVEDAAIFMALAAAVDLSVKACRPFGRKAKKGVFGHSFCS</sequence>
<evidence type="ECO:0000313" key="2">
    <source>
        <dbReference type="Proteomes" id="UP000734854"/>
    </source>
</evidence>
<proteinExistence type="predicted"/>
<dbReference type="InterPro" id="IPR010410">
    <property type="entry name" value="DUF1005"/>
</dbReference>
<dbReference type="EMBL" id="JACMSC010000010">
    <property type="protein sequence ID" value="KAG6505521.1"/>
    <property type="molecule type" value="Genomic_DNA"/>
</dbReference>
<evidence type="ECO:0000313" key="1">
    <source>
        <dbReference type="EMBL" id="KAG6505521.1"/>
    </source>
</evidence>
<name>A0A8J5GDS8_ZINOF</name>
<dbReference type="Pfam" id="PF06219">
    <property type="entry name" value="DUF1005"/>
    <property type="match status" value="2"/>
</dbReference>
<dbReference type="PANTHER" id="PTHR31317">
    <property type="entry name" value="OS08G0163500 PROTEIN"/>
    <property type="match status" value="1"/>
</dbReference>
<dbReference type="PANTHER" id="PTHR31317:SF4">
    <property type="entry name" value="OS08G0163500 PROTEIN"/>
    <property type="match status" value="1"/>
</dbReference>
<organism evidence="1 2">
    <name type="scientific">Zingiber officinale</name>
    <name type="common">Ginger</name>
    <name type="synonym">Amomum zingiber</name>
    <dbReference type="NCBI Taxonomy" id="94328"/>
    <lineage>
        <taxon>Eukaryota</taxon>
        <taxon>Viridiplantae</taxon>
        <taxon>Streptophyta</taxon>
        <taxon>Embryophyta</taxon>
        <taxon>Tracheophyta</taxon>
        <taxon>Spermatophyta</taxon>
        <taxon>Magnoliopsida</taxon>
        <taxon>Liliopsida</taxon>
        <taxon>Zingiberales</taxon>
        <taxon>Zingiberaceae</taxon>
        <taxon>Zingiber</taxon>
    </lineage>
</organism>
<gene>
    <name evidence="1" type="ORF">ZIOFF_037877</name>
</gene>
<dbReference type="OrthoDB" id="1848252at2759"/>
<reference evidence="1 2" key="1">
    <citation type="submission" date="2020-08" db="EMBL/GenBank/DDBJ databases">
        <title>Plant Genome Project.</title>
        <authorList>
            <person name="Zhang R.-G."/>
        </authorList>
    </citation>
    <scope>NUCLEOTIDE SEQUENCE [LARGE SCALE GENOMIC DNA]</scope>
    <source>
        <tissue evidence="1">Rhizome</tissue>
    </source>
</reference>
<dbReference type="AlphaFoldDB" id="A0A8J5GDS8"/>